<organism evidence="1 2">
    <name type="scientific">Candidatus Fusobacterium pullicola</name>
    <dbReference type="NCBI Taxonomy" id="2838601"/>
    <lineage>
        <taxon>Bacteria</taxon>
        <taxon>Fusobacteriati</taxon>
        <taxon>Fusobacteriota</taxon>
        <taxon>Fusobacteriia</taxon>
        <taxon>Fusobacteriales</taxon>
        <taxon>Fusobacteriaceae</taxon>
        <taxon>Fusobacterium</taxon>
    </lineage>
</organism>
<dbReference type="AlphaFoldDB" id="A0A9E2KWZ8"/>
<dbReference type="EMBL" id="JAHLFN010000024">
    <property type="protein sequence ID" value="MBU3841936.1"/>
    <property type="molecule type" value="Genomic_DNA"/>
</dbReference>
<name>A0A9E2KWZ8_9FUSO</name>
<protein>
    <submittedName>
        <fullName evidence="1">Uncharacterized protein</fullName>
    </submittedName>
</protein>
<reference evidence="1" key="1">
    <citation type="journal article" date="2021" name="PeerJ">
        <title>Extensive microbial diversity within the chicken gut microbiome revealed by metagenomics and culture.</title>
        <authorList>
            <person name="Gilroy R."/>
            <person name="Ravi A."/>
            <person name="Getino M."/>
            <person name="Pursley I."/>
            <person name="Horton D.L."/>
            <person name="Alikhan N.F."/>
            <person name="Baker D."/>
            <person name="Gharbi K."/>
            <person name="Hall N."/>
            <person name="Watson M."/>
            <person name="Adriaenssens E.M."/>
            <person name="Foster-Nyarko E."/>
            <person name="Jarju S."/>
            <person name="Secka A."/>
            <person name="Antonio M."/>
            <person name="Oren A."/>
            <person name="Chaudhuri R.R."/>
            <person name="La Ragione R."/>
            <person name="Hildebrand F."/>
            <person name="Pallen M.J."/>
        </authorList>
    </citation>
    <scope>NUCLEOTIDE SEQUENCE</scope>
    <source>
        <strain evidence="1">A6-441</strain>
    </source>
</reference>
<accession>A0A9E2KWZ8</accession>
<reference evidence="1" key="2">
    <citation type="submission" date="2021-04" db="EMBL/GenBank/DDBJ databases">
        <authorList>
            <person name="Gilroy R."/>
        </authorList>
    </citation>
    <scope>NUCLEOTIDE SEQUENCE</scope>
    <source>
        <strain evidence="1">A6-441</strain>
    </source>
</reference>
<evidence type="ECO:0000313" key="1">
    <source>
        <dbReference type="EMBL" id="MBU3841936.1"/>
    </source>
</evidence>
<evidence type="ECO:0000313" key="2">
    <source>
        <dbReference type="Proteomes" id="UP000724657"/>
    </source>
</evidence>
<comment type="caution">
    <text evidence="1">The sequence shown here is derived from an EMBL/GenBank/DDBJ whole genome shotgun (WGS) entry which is preliminary data.</text>
</comment>
<sequence>MKISEKNRLIYQAYLDSKIAVNSATKDTTYRTYKNSMYDFMSYLYTNEGNRYLLSTDTLKGIIETLERYIIHCRNNGNNNRTIKGNRTRQKKRKLFSHLETDIYSIFINGIKS</sequence>
<gene>
    <name evidence="1" type="ORF">IAA47_02970</name>
</gene>
<dbReference type="Proteomes" id="UP000724657">
    <property type="component" value="Unassembled WGS sequence"/>
</dbReference>
<proteinExistence type="predicted"/>